<sequence length="48" mass="5783">MIEFNKCDGKSMNRNDNSCSYNEIPQGEFQWNRDVTYENFACKYHKNI</sequence>
<reference evidence="1 2" key="1">
    <citation type="journal article" date="2018" name="Sci. Rep.">
        <title>Genomic signatures of local adaptation to the degree of environmental predictability in rotifers.</title>
        <authorList>
            <person name="Franch-Gras L."/>
            <person name="Hahn C."/>
            <person name="Garcia-Roger E.M."/>
            <person name="Carmona M.J."/>
            <person name="Serra M."/>
            <person name="Gomez A."/>
        </authorList>
    </citation>
    <scope>NUCLEOTIDE SEQUENCE [LARGE SCALE GENOMIC DNA]</scope>
    <source>
        <strain evidence="1">HYR1</strain>
    </source>
</reference>
<dbReference type="Proteomes" id="UP000276133">
    <property type="component" value="Unassembled WGS sequence"/>
</dbReference>
<organism evidence="1 2">
    <name type="scientific">Brachionus plicatilis</name>
    <name type="common">Marine rotifer</name>
    <name type="synonym">Brachionus muelleri</name>
    <dbReference type="NCBI Taxonomy" id="10195"/>
    <lineage>
        <taxon>Eukaryota</taxon>
        <taxon>Metazoa</taxon>
        <taxon>Spiralia</taxon>
        <taxon>Gnathifera</taxon>
        <taxon>Rotifera</taxon>
        <taxon>Eurotatoria</taxon>
        <taxon>Monogononta</taxon>
        <taxon>Pseudotrocha</taxon>
        <taxon>Ploima</taxon>
        <taxon>Brachionidae</taxon>
        <taxon>Brachionus</taxon>
    </lineage>
</organism>
<evidence type="ECO:0000313" key="2">
    <source>
        <dbReference type="Proteomes" id="UP000276133"/>
    </source>
</evidence>
<evidence type="ECO:0000313" key="1">
    <source>
        <dbReference type="EMBL" id="RMZ93729.1"/>
    </source>
</evidence>
<keyword evidence="2" id="KW-1185">Reference proteome</keyword>
<gene>
    <name evidence="1" type="ORF">BpHYR1_027195</name>
</gene>
<name>A0A3M7P475_BRAPC</name>
<protein>
    <submittedName>
        <fullName evidence="1">Uncharacterized protein</fullName>
    </submittedName>
</protein>
<dbReference type="EMBL" id="REGN01013591">
    <property type="protein sequence ID" value="RMZ93729.1"/>
    <property type="molecule type" value="Genomic_DNA"/>
</dbReference>
<proteinExistence type="predicted"/>
<comment type="caution">
    <text evidence="1">The sequence shown here is derived from an EMBL/GenBank/DDBJ whole genome shotgun (WGS) entry which is preliminary data.</text>
</comment>
<dbReference type="AlphaFoldDB" id="A0A3M7P475"/>
<accession>A0A3M7P475</accession>